<evidence type="ECO:0000256" key="5">
    <source>
        <dbReference type="ARBA" id="ARBA00023242"/>
    </source>
</evidence>
<keyword evidence="11" id="KW-1185">Reference proteome</keyword>
<feature type="region of interest" description="Disordered" evidence="7">
    <location>
        <begin position="135"/>
        <end position="167"/>
    </location>
</feature>
<reference evidence="10 11" key="1">
    <citation type="journal article" date="2024" name="Plant Biotechnol. J.">
        <title>Dendrobium thyrsiflorum genome and its molecular insights into genes involved in important horticultural traits.</title>
        <authorList>
            <person name="Chen B."/>
            <person name="Wang J.Y."/>
            <person name="Zheng P.J."/>
            <person name="Li K.L."/>
            <person name="Liang Y.M."/>
            <person name="Chen X.F."/>
            <person name="Zhang C."/>
            <person name="Zhao X."/>
            <person name="He X."/>
            <person name="Zhang G.Q."/>
            <person name="Liu Z.J."/>
            <person name="Xu Q."/>
        </authorList>
    </citation>
    <scope>NUCLEOTIDE SEQUENCE [LARGE SCALE GENOMIC DNA]</scope>
    <source>
        <strain evidence="10">GZMU011</strain>
    </source>
</reference>
<evidence type="ECO:0000256" key="1">
    <source>
        <dbReference type="ARBA" id="ARBA00004123"/>
    </source>
</evidence>
<feature type="transmembrane region" description="Helical" evidence="8">
    <location>
        <begin position="332"/>
        <end position="354"/>
    </location>
</feature>
<evidence type="ECO:0000256" key="3">
    <source>
        <dbReference type="ARBA" id="ARBA00023125"/>
    </source>
</evidence>
<dbReference type="SUPFAM" id="SSF54171">
    <property type="entry name" value="DNA-binding domain"/>
    <property type="match status" value="1"/>
</dbReference>
<evidence type="ECO:0000259" key="9">
    <source>
        <dbReference type="PROSITE" id="PS51032"/>
    </source>
</evidence>
<evidence type="ECO:0000313" key="10">
    <source>
        <dbReference type="EMBL" id="KAL0924840.1"/>
    </source>
</evidence>
<dbReference type="FunFam" id="3.30.730.10:FF:000005">
    <property type="entry name" value="ethylene-responsive transcription factor RAP2-11"/>
    <property type="match status" value="1"/>
</dbReference>
<keyword evidence="2" id="KW-0805">Transcription regulation</keyword>
<dbReference type="CDD" id="cd00018">
    <property type="entry name" value="AP2"/>
    <property type="match status" value="1"/>
</dbReference>
<feature type="compositionally biased region" description="Low complexity" evidence="7">
    <location>
        <begin position="29"/>
        <end position="39"/>
    </location>
</feature>
<dbReference type="PANTHER" id="PTHR31194">
    <property type="entry name" value="SHN SHINE , DNA BINDING / TRANSCRIPTION FACTOR"/>
    <property type="match status" value="1"/>
</dbReference>
<dbReference type="InterPro" id="IPR001471">
    <property type="entry name" value="AP2/ERF_dom"/>
</dbReference>
<comment type="subcellular location">
    <subcellularLocation>
        <location evidence="1">Nucleus</location>
    </subcellularLocation>
</comment>
<comment type="similarity">
    <text evidence="6">Belongs to the AP2/ERF transcription factor family. ERF subfamily.</text>
</comment>
<keyword evidence="8" id="KW-1133">Transmembrane helix</keyword>
<feature type="region of interest" description="Disordered" evidence="7">
    <location>
        <begin position="1"/>
        <end position="52"/>
    </location>
</feature>
<dbReference type="AlphaFoldDB" id="A0ABD0VIH8"/>
<keyword evidence="3" id="KW-0238">DNA-binding</keyword>
<evidence type="ECO:0000256" key="8">
    <source>
        <dbReference type="SAM" id="Phobius"/>
    </source>
</evidence>
<dbReference type="GO" id="GO:0003677">
    <property type="term" value="F:DNA binding"/>
    <property type="evidence" value="ECO:0007669"/>
    <property type="project" value="UniProtKB-KW"/>
</dbReference>
<dbReference type="GO" id="GO:0005634">
    <property type="term" value="C:nucleus"/>
    <property type="evidence" value="ECO:0007669"/>
    <property type="project" value="UniProtKB-SubCell"/>
</dbReference>
<accession>A0ABD0VIH8</accession>
<keyword evidence="8" id="KW-0812">Transmembrane</keyword>
<keyword evidence="4" id="KW-0804">Transcription</keyword>
<dbReference type="Pfam" id="PF00847">
    <property type="entry name" value="AP2"/>
    <property type="match status" value="1"/>
</dbReference>
<name>A0ABD0VIH8_DENTH</name>
<dbReference type="SMART" id="SM00380">
    <property type="entry name" value="AP2"/>
    <property type="match status" value="1"/>
</dbReference>
<dbReference type="PANTHER" id="PTHR31194:SF197">
    <property type="entry name" value="OS12G0582900 PROTEIN"/>
    <property type="match status" value="1"/>
</dbReference>
<dbReference type="Gene3D" id="3.30.730.10">
    <property type="entry name" value="AP2/ERF domain"/>
    <property type="match status" value="1"/>
</dbReference>
<dbReference type="EMBL" id="JANQDX010000005">
    <property type="protein sequence ID" value="KAL0924840.1"/>
    <property type="molecule type" value="Genomic_DNA"/>
</dbReference>
<dbReference type="InterPro" id="IPR016177">
    <property type="entry name" value="DNA-bd_dom_sf"/>
</dbReference>
<evidence type="ECO:0000313" key="11">
    <source>
        <dbReference type="Proteomes" id="UP001552299"/>
    </source>
</evidence>
<comment type="caution">
    <text evidence="10">The sequence shown here is derived from an EMBL/GenBank/DDBJ whole genome shotgun (WGS) entry which is preliminary data.</text>
</comment>
<dbReference type="PRINTS" id="PR00367">
    <property type="entry name" value="ETHRSPELEMNT"/>
</dbReference>
<dbReference type="InterPro" id="IPR036955">
    <property type="entry name" value="AP2/ERF_dom_sf"/>
</dbReference>
<keyword evidence="5" id="KW-0539">Nucleus</keyword>
<evidence type="ECO:0000256" key="4">
    <source>
        <dbReference type="ARBA" id="ARBA00023163"/>
    </source>
</evidence>
<feature type="domain" description="AP2/ERF" evidence="9">
    <location>
        <begin position="46"/>
        <end position="103"/>
    </location>
</feature>
<keyword evidence="8" id="KW-0472">Membrane</keyword>
<protein>
    <recommendedName>
        <fullName evidence="9">AP2/ERF domain-containing protein</fullName>
    </recommendedName>
</protein>
<gene>
    <name evidence="10" type="ORF">M5K25_005699</name>
</gene>
<dbReference type="Proteomes" id="UP001552299">
    <property type="component" value="Unassembled WGS sequence"/>
</dbReference>
<evidence type="ECO:0000256" key="7">
    <source>
        <dbReference type="SAM" id="MobiDB-lite"/>
    </source>
</evidence>
<feature type="compositionally biased region" description="Pro residues" evidence="7">
    <location>
        <begin position="144"/>
        <end position="163"/>
    </location>
</feature>
<evidence type="ECO:0000256" key="2">
    <source>
        <dbReference type="ARBA" id="ARBA00023015"/>
    </source>
</evidence>
<dbReference type="PROSITE" id="PS51032">
    <property type="entry name" value="AP2_ERF"/>
    <property type="match status" value="1"/>
</dbReference>
<evidence type="ECO:0000256" key="6">
    <source>
        <dbReference type="ARBA" id="ARBA00024343"/>
    </source>
</evidence>
<sequence length="364" mass="40457">MVQKTTASRKMATRKTKGNSSDEKIEAFSSSSSSTAATTIEQPRKRYMGVRQSPSGRWVAEIKGTAQKIRQWLGTFDTAEEAARAYDEAACLLRGANTRTNFWPRSSGWPGGSDSTSSMLPAKVFNHLLRHLETQQAAHAQTSSPPPPSMPLPSLQPPPPPPQQQQFNNQSEIEPINRIAYGELLSDVSVSSTTQSGEDQNEFSMTYCNTASICTHDEQKVKDDEVDKSVNFSDLHLRLEEELSGFYAPFEISMVMEEARRKAEMDSPLIERLVSHQPTAQAVSCFPPASRSHLPRFPPLFAGKPHAPLLLPPFCSLTAVFPFQIPSLSVAFFFWSLPLRFLTIVFFVSLLACNDCEIMCSSFR</sequence>
<organism evidence="10 11">
    <name type="scientific">Dendrobium thyrsiflorum</name>
    <name type="common">Pinecone-like raceme dendrobium</name>
    <name type="synonym">Orchid</name>
    <dbReference type="NCBI Taxonomy" id="117978"/>
    <lineage>
        <taxon>Eukaryota</taxon>
        <taxon>Viridiplantae</taxon>
        <taxon>Streptophyta</taxon>
        <taxon>Embryophyta</taxon>
        <taxon>Tracheophyta</taxon>
        <taxon>Spermatophyta</taxon>
        <taxon>Magnoliopsida</taxon>
        <taxon>Liliopsida</taxon>
        <taxon>Asparagales</taxon>
        <taxon>Orchidaceae</taxon>
        <taxon>Epidendroideae</taxon>
        <taxon>Malaxideae</taxon>
        <taxon>Dendrobiinae</taxon>
        <taxon>Dendrobium</taxon>
    </lineage>
</organism>
<proteinExistence type="inferred from homology"/>
<dbReference type="InterPro" id="IPR050913">
    <property type="entry name" value="AP2/ERF_ERF"/>
</dbReference>